<dbReference type="AlphaFoldDB" id="A0A371YYZ2"/>
<comment type="caution">
    <text evidence="1">The sequence shown here is derived from an EMBL/GenBank/DDBJ whole genome shotgun (WGS) entry which is preliminary data.</text>
</comment>
<name>A0A371YYZ2_9PROT</name>
<evidence type="ECO:0000313" key="1">
    <source>
        <dbReference type="EMBL" id="RFD19464.1"/>
    </source>
</evidence>
<proteinExistence type="predicted"/>
<dbReference type="EMBL" id="QUWV01000094">
    <property type="protein sequence ID" value="RFD19464.1"/>
    <property type="molecule type" value="Genomic_DNA"/>
</dbReference>
<organism evidence="1 2">
    <name type="scientific">Komagataeibacter melaceti</name>
    <dbReference type="NCBI Taxonomy" id="2766577"/>
    <lineage>
        <taxon>Bacteria</taxon>
        <taxon>Pseudomonadati</taxon>
        <taxon>Pseudomonadota</taxon>
        <taxon>Alphaproteobacteria</taxon>
        <taxon>Acetobacterales</taxon>
        <taxon>Acetobacteraceae</taxon>
        <taxon>Komagataeibacter</taxon>
    </lineage>
</organism>
<dbReference type="OrthoDB" id="7279363at2"/>
<reference evidence="1 2" key="1">
    <citation type="submission" date="2018-08" db="EMBL/GenBank/DDBJ databases">
        <title>Komagataeibacter sp. AV 382.</title>
        <authorList>
            <person name="Skraban J."/>
            <person name="Trcek J."/>
        </authorList>
    </citation>
    <scope>NUCLEOTIDE SEQUENCE [LARGE SCALE GENOMIC DNA]</scope>
    <source>
        <strain evidence="1 2">AV 382</strain>
    </source>
</reference>
<protein>
    <submittedName>
        <fullName evidence="1">Uncharacterized protein</fullName>
    </submittedName>
</protein>
<evidence type="ECO:0000313" key="2">
    <source>
        <dbReference type="Proteomes" id="UP000262371"/>
    </source>
</evidence>
<dbReference type="Proteomes" id="UP000262371">
    <property type="component" value="Unassembled WGS sequence"/>
</dbReference>
<accession>A0A371YYZ2</accession>
<sequence>MIDRVLQAAMLRCMAENGGSANLCPPEAEDEEKCAKNLLDLELQGLCKGGVTVSGNGLRITGESTITNAGRAYLDQPGDMHVTLNGAESVQTLRQRIMNDPELTPTERQELCASLDTMHPLALKGLGEDLLKRALEGSPDTIPLLKKHTTPGGA</sequence>
<gene>
    <name evidence="1" type="ORF">DY926_11265</name>
</gene>
<keyword evidence="2" id="KW-1185">Reference proteome</keyword>